<dbReference type="Pfam" id="PF13561">
    <property type="entry name" value="adh_short_C2"/>
    <property type="match status" value="1"/>
</dbReference>
<dbReference type="CDD" id="cd05233">
    <property type="entry name" value="SDR_c"/>
    <property type="match status" value="1"/>
</dbReference>
<gene>
    <name evidence="3" type="primary">fabG</name>
    <name evidence="3" type="ORF">GCM10012286_28430</name>
</gene>
<accession>A0ABQ2LVK4</accession>
<reference evidence="4" key="1">
    <citation type="journal article" date="2019" name="Int. J. Syst. Evol. Microbiol.">
        <title>The Global Catalogue of Microorganisms (GCM) 10K type strain sequencing project: providing services to taxonomists for standard genome sequencing and annotation.</title>
        <authorList>
            <consortium name="The Broad Institute Genomics Platform"/>
            <consortium name="The Broad Institute Genome Sequencing Center for Infectious Disease"/>
            <person name="Wu L."/>
            <person name="Ma J."/>
        </authorList>
    </citation>
    <scope>NUCLEOTIDE SEQUENCE [LARGE SCALE GENOMIC DNA]</scope>
    <source>
        <strain evidence="4">CGMCC 4.7349</strain>
    </source>
</reference>
<sequence length="260" mass="26421">MDLNLTAKTAVVTGASRGIGLATVRTLIAEGVRVVGAARTITPELKDSGAIPYAADLGTPEGPAALIDHAHAELGGIDFLVNNVGAGDDVNIGGFLTTDDAHWQANLEINLFSAVRASRAALPGLVERRGALVNVSSINARVPGSGPVAYSTAKAALTAFGKALSEEFGPQGVRVNTVSPGVVRTAIWEDPNGFGGQVAAAAGVDHAQFIEAIPQSFNIASRRITEPAEVAALIVFLLSDAAGNITGADHIIDGGTVKSA</sequence>
<dbReference type="InterPro" id="IPR036291">
    <property type="entry name" value="NAD(P)-bd_dom_sf"/>
</dbReference>
<evidence type="ECO:0000256" key="2">
    <source>
        <dbReference type="ARBA" id="ARBA00023002"/>
    </source>
</evidence>
<dbReference type="RefSeq" id="WP_189174154.1">
    <property type="nucleotide sequence ID" value="NZ_BMNG01000005.1"/>
</dbReference>
<protein>
    <submittedName>
        <fullName evidence="3">3-oxoacyl-ACP reductase</fullName>
    </submittedName>
</protein>
<evidence type="ECO:0000313" key="3">
    <source>
        <dbReference type="EMBL" id="GGO43771.1"/>
    </source>
</evidence>
<keyword evidence="4" id="KW-1185">Reference proteome</keyword>
<proteinExistence type="inferred from homology"/>
<comment type="caution">
    <text evidence="3">The sequence shown here is derived from an EMBL/GenBank/DDBJ whole genome shotgun (WGS) entry which is preliminary data.</text>
</comment>
<dbReference type="Proteomes" id="UP000656881">
    <property type="component" value="Unassembled WGS sequence"/>
</dbReference>
<dbReference type="InterPro" id="IPR002347">
    <property type="entry name" value="SDR_fam"/>
</dbReference>
<evidence type="ECO:0000256" key="1">
    <source>
        <dbReference type="ARBA" id="ARBA00006484"/>
    </source>
</evidence>
<dbReference type="SUPFAM" id="SSF51735">
    <property type="entry name" value="NAD(P)-binding Rossmann-fold domains"/>
    <property type="match status" value="1"/>
</dbReference>
<dbReference type="PANTHER" id="PTHR42760">
    <property type="entry name" value="SHORT-CHAIN DEHYDROGENASES/REDUCTASES FAMILY MEMBER"/>
    <property type="match status" value="1"/>
</dbReference>
<comment type="similarity">
    <text evidence="1">Belongs to the short-chain dehydrogenases/reductases (SDR) family.</text>
</comment>
<dbReference type="PRINTS" id="PR00081">
    <property type="entry name" value="GDHRDH"/>
</dbReference>
<organism evidence="3 4">
    <name type="scientific">Streptomyces lasiicapitis</name>
    <dbReference type="NCBI Taxonomy" id="1923961"/>
    <lineage>
        <taxon>Bacteria</taxon>
        <taxon>Bacillati</taxon>
        <taxon>Actinomycetota</taxon>
        <taxon>Actinomycetes</taxon>
        <taxon>Kitasatosporales</taxon>
        <taxon>Streptomycetaceae</taxon>
        <taxon>Streptomyces</taxon>
    </lineage>
</organism>
<keyword evidence="2" id="KW-0560">Oxidoreductase</keyword>
<dbReference type="Gene3D" id="3.40.50.720">
    <property type="entry name" value="NAD(P)-binding Rossmann-like Domain"/>
    <property type="match status" value="1"/>
</dbReference>
<dbReference type="PANTHER" id="PTHR42760:SF133">
    <property type="entry name" value="3-OXOACYL-[ACYL-CARRIER-PROTEIN] REDUCTASE"/>
    <property type="match status" value="1"/>
</dbReference>
<dbReference type="PRINTS" id="PR00080">
    <property type="entry name" value="SDRFAMILY"/>
</dbReference>
<name>A0ABQ2LVK4_9ACTN</name>
<evidence type="ECO:0000313" key="4">
    <source>
        <dbReference type="Proteomes" id="UP000656881"/>
    </source>
</evidence>
<dbReference type="EMBL" id="BMNG01000005">
    <property type="protein sequence ID" value="GGO43771.1"/>
    <property type="molecule type" value="Genomic_DNA"/>
</dbReference>